<reference evidence="2 3" key="1">
    <citation type="submission" date="2019-02" db="EMBL/GenBank/DDBJ databases">
        <title>Genomic Encyclopedia of Type Strains, Phase IV (KMG-IV): sequencing the most valuable type-strain genomes for metagenomic binning, comparative biology and taxonomic classification.</title>
        <authorList>
            <person name="Goeker M."/>
        </authorList>
    </citation>
    <scope>NUCLEOTIDE SEQUENCE [LARGE SCALE GENOMIC DNA]</scope>
    <source>
        <strain evidence="2 3">DSM 29486</strain>
    </source>
</reference>
<proteinExistence type="predicted"/>
<dbReference type="EMBL" id="SGXF01000001">
    <property type="protein sequence ID" value="RZT02116.1"/>
    <property type="molecule type" value="Genomic_DNA"/>
</dbReference>
<evidence type="ECO:0000313" key="2">
    <source>
        <dbReference type="EMBL" id="RZT02116.1"/>
    </source>
</evidence>
<feature type="region of interest" description="Disordered" evidence="1">
    <location>
        <begin position="87"/>
        <end position="110"/>
    </location>
</feature>
<evidence type="ECO:0000256" key="1">
    <source>
        <dbReference type="SAM" id="MobiDB-lite"/>
    </source>
</evidence>
<dbReference type="RefSeq" id="WP_130432210.1">
    <property type="nucleotide sequence ID" value="NZ_SGXF01000001.1"/>
</dbReference>
<evidence type="ECO:0000313" key="3">
    <source>
        <dbReference type="Proteomes" id="UP000292927"/>
    </source>
</evidence>
<gene>
    <name evidence="2" type="ORF">EV209_0221</name>
</gene>
<organism evidence="2 3">
    <name type="scientific">Cuneatibacter caecimuris</name>
    <dbReference type="NCBI Taxonomy" id="1796618"/>
    <lineage>
        <taxon>Bacteria</taxon>
        <taxon>Bacillati</taxon>
        <taxon>Bacillota</taxon>
        <taxon>Clostridia</taxon>
        <taxon>Lachnospirales</taxon>
        <taxon>Lachnospiraceae</taxon>
        <taxon>Cuneatibacter</taxon>
    </lineage>
</organism>
<sequence>MTLKESFRDSINRETVVDEAFCMKLYGFSLYDPQYFEEVKFICEALYDLLFEKYEGWCQKYDDKTRQTMLEVGAWYRKRLEEEQERKKVMSRNGQSRRERNRFAGFPEDW</sequence>
<keyword evidence="3" id="KW-1185">Reference proteome</keyword>
<dbReference type="Proteomes" id="UP000292927">
    <property type="component" value="Unassembled WGS sequence"/>
</dbReference>
<protein>
    <submittedName>
        <fullName evidence="2">Uncharacterized protein</fullName>
    </submittedName>
</protein>
<accession>A0A4Q7PPB0</accession>
<name>A0A4Q7PPB0_9FIRM</name>
<comment type="caution">
    <text evidence="2">The sequence shown here is derived from an EMBL/GenBank/DDBJ whole genome shotgun (WGS) entry which is preliminary data.</text>
</comment>
<dbReference type="AlphaFoldDB" id="A0A4Q7PPB0"/>